<evidence type="ECO:0000256" key="2">
    <source>
        <dbReference type="ARBA" id="ARBA00009033"/>
    </source>
</evidence>
<dbReference type="PANTHER" id="PTHR10590">
    <property type="entry name" value="SODIUM/NUCLEOSIDE COTRANSPORTER"/>
    <property type="match status" value="1"/>
</dbReference>
<comment type="caution">
    <text evidence="11">The sequence shown here is derived from an EMBL/GenBank/DDBJ whole genome shotgun (WGS) entry which is preliminary data.</text>
</comment>
<dbReference type="Pfam" id="PF07670">
    <property type="entry name" value="Gate"/>
    <property type="match status" value="1"/>
</dbReference>
<evidence type="ECO:0000259" key="9">
    <source>
        <dbReference type="Pfam" id="PF07662"/>
    </source>
</evidence>
<dbReference type="PANTHER" id="PTHR10590:SF4">
    <property type="entry name" value="SOLUTE CARRIER FAMILY 28 MEMBER 3"/>
    <property type="match status" value="1"/>
</dbReference>
<dbReference type="NCBIfam" id="TIGR00804">
    <property type="entry name" value="nupC"/>
    <property type="match status" value="1"/>
</dbReference>
<comment type="similarity">
    <text evidence="2 7">Belongs to the concentrative nucleoside transporter (CNT) (TC 2.A.41) family.</text>
</comment>
<feature type="transmembrane region" description="Helical" evidence="7">
    <location>
        <begin position="27"/>
        <end position="43"/>
    </location>
</feature>
<dbReference type="InterPro" id="IPR002668">
    <property type="entry name" value="CNT_N_dom"/>
</dbReference>
<reference evidence="11" key="1">
    <citation type="submission" date="2021-10" db="EMBL/GenBank/DDBJ databases">
        <title>Tropical sea cucumber genome reveals ecological adaptation and Cuvierian tubules defense mechanism.</title>
        <authorList>
            <person name="Chen T."/>
        </authorList>
    </citation>
    <scope>NUCLEOTIDE SEQUENCE</scope>
    <source>
        <strain evidence="11">Nanhai2018</strain>
        <tissue evidence="11">Muscle</tissue>
    </source>
</reference>
<protein>
    <recommendedName>
        <fullName evidence="7">Sodium/nucleoside cotransporter</fullName>
    </recommendedName>
</protein>
<dbReference type="AlphaFoldDB" id="A0A9Q0YPJ9"/>
<dbReference type="GO" id="GO:0005415">
    <property type="term" value="F:nucleoside:sodium symporter activity"/>
    <property type="evidence" value="ECO:0007669"/>
    <property type="project" value="TreeGrafter"/>
</dbReference>
<dbReference type="EMBL" id="JAIZAY010000017">
    <property type="protein sequence ID" value="KAJ8026184.1"/>
    <property type="molecule type" value="Genomic_DNA"/>
</dbReference>
<dbReference type="Pfam" id="PF07662">
    <property type="entry name" value="Nucleos_tra2_C"/>
    <property type="match status" value="1"/>
</dbReference>
<dbReference type="InterPro" id="IPR018270">
    <property type="entry name" value="C_nuclsd_transpt_met_bac"/>
</dbReference>
<feature type="domain" description="Concentrative nucleoside transporter C-terminal" evidence="9">
    <location>
        <begin position="188"/>
        <end position="403"/>
    </location>
</feature>
<keyword evidence="7" id="KW-0813">Transport</keyword>
<keyword evidence="6 7" id="KW-0472">Membrane</keyword>
<feature type="domain" description="Nucleoside transporter/FeoB GTPase Gate" evidence="10">
    <location>
        <begin position="85"/>
        <end position="183"/>
    </location>
</feature>
<evidence type="ECO:0000256" key="5">
    <source>
        <dbReference type="ARBA" id="ARBA00022989"/>
    </source>
</evidence>
<feature type="transmembrane region" description="Helical" evidence="7">
    <location>
        <begin position="246"/>
        <end position="268"/>
    </location>
</feature>
<keyword evidence="3" id="KW-1003">Cell membrane</keyword>
<dbReference type="InterPro" id="IPR008276">
    <property type="entry name" value="C_nuclsd_transpt"/>
</dbReference>
<dbReference type="InterPro" id="IPR011642">
    <property type="entry name" value="Gate_dom"/>
</dbReference>
<feature type="transmembrane region" description="Helical" evidence="7">
    <location>
        <begin position="348"/>
        <end position="371"/>
    </location>
</feature>
<evidence type="ECO:0000256" key="4">
    <source>
        <dbReference type="ARBA" id="ARBA00022692"/>
    </source>
</evidence>
<dbReference type="Proteomes" id="UP001152320">
    <property type="component" value="Chromosome 17"/>
</dbReference>
<organism evidence="11 12">
    <name type="scientific">Holothuria leucospilota</name>
    <name type="common">Black long sea cucumber</name>
    <name type="synonym">Mertensiothuria leucospilota</name>
    <dbReference type="NCBI Taxonomy" id="206669"/>
    <lineage>
        <taxon>Eukaryota</taxon>
        <taxon>Metazoa</taxon>
        <taxon>Echinodermata</taxon>
        <taxon>Eleutherozoa</taxon>
        <taxon>Echinozoa</taxon>
        <taxon>Holothuroidea</taxon>
        <taxon>Aspidochirotacea</taxon>
        <taxon>Aspidochirotida</taxon>
        <taxon>Holothuriidae</taxon>
        <taxon>Holothuria</taxon>
    </lineage>
</organism>
<evidence type="ECO:0000256" key="6">
    <source>
        <dbReference type="ARBA" id="ARBA00023136"/>
    </source>
</evidence>
<evidence type="ECO:0000313" key="11">
    <source>
        <dbReference type="EMBL" id="KAJ8026184.1"/>
    </source>
</evidence>
<evidence type="ECO:0000313" key="12">
    <source>
        <dbReference type="Proteomes" id="UP001152320"/>
    </source>
</evidence>
<evidence type="ECO:0000256" key="7">
    <source>
        <dbReference type="RuleBase" id="RU362018"/>
    </source>
</evidence>
<proteinExistence type="inferred from homology"/>
<comment type="caution">
    <text evidence="7">Lacks conserved residue(s) required for the propagation of feature annotation.</text>
</comment>
<dbReference type="Pfam" id="PF01773">
    <property type="entry name" value="Nucleos_tra2_N"/>
    <property type="match status" value="1"/>
</dbReference>
<feature type="transmembrane region" description="Helical" evidence="7">
    <location>
        <begin position="92"/>
        <end position="112"/>
    </location>
</feature>
<keyword evidence="12" id="KW-1185">Reference proteome</keyword>
<feature type="transmembrane region" description="Helical" evidence="7">
    <location>
        <begin position="280"/>
        <end position="299"/>
    </location>
</feature>
<comment type="subcellular location">
    <subcellularLocation>
        <location evidence="1">Cell membrane</location>
        <topology evidence="1">Multi-pass membrane protein</topology>
    </subcellularLocation>
</comment>
<keyword evidence="4 7" id="KW-0812">Transmembrane</keyword>
<feature type="transmembrane region" description="Helical" evidence="7">
    <location>
        <begin position="383"/>
        <end position="411"/>
    </location>
</feature>
<evidence type="ECO:0000259" key="8">
    <source>
        <dbReference type="Pfam" id="PF01773"/>
    </source>
</evidence>
<dbReference type="GO" id="GO:0005886">
    <property type="term" value="C:plasma membrane"/>
    <property type="evidence" value="ECO:0007669"/>
    <property type="project" value="UniProtKB-SubCell"/>
</dbReference>
<feature type="transmembrane region" description="Helical" evidence="7">
    <location>
        <begin position="160"/>
        <end position="182"/>
    </location>
</feature>
<evidence type="ECO:0000256" key="3">
    <source>
        <dbReference type="ARBA" id="ARBA00022475"/>
    </source>
</evidence>
<dbReference type="InterPro" id="IPR011657">
    <property type="entry name" value="CNT_C_dom"/>
</dbReference>
<keyword evidence="5 7" id="KW-1133">Transmembrane helix</keyword>
<feature type="domain" description="Concentrative nucleoside transporter N-terminal" evidence="8">
    <location>
        <begin position="4"/>
        <end position="76"/>
    </location>
</feature>
<accession>A0A9Q0YPJ9</accession>
<dbReference type="OrthoDB" id="6075923at2759"/>
<gene>
    <name evidence="11" type="ORF">HOLleu_33955</name>
</gene>
<name>A0A9Q0YPJ9_HOLLE</name>
<evidence type="ECO:0000256" key="1">
    <source>
        <dbReference type="ARBA" id="ARBA00004651"/>
    </source>
</evidence>
<sequence length="414" mass="45194">MSAVGLLVFIFFTYIFSKNPRHVNWRPVVWGLVLQFILGIFILRTNLGFNIFQWLGCIVRDVLAFSDAGAKFVFGEDTYEAHFFAFKVLPTVIYFSAFISILYHFGIMQIVIRKIAWLMQNTMKTSASESLTAAGNIFIGQTEAPLLIRPLLKDMTNSELHAVMTGGFATIAGSVLGAYIAFGISPSHLLTASVMSAPAALAISKLFYPETKETSDETVDQIELPKSEYGNIFGAATYGSNTAVPLALNIVGNLIALLAMLAFLNGLLGYFGALAGLPELSFEWICSYLFVPFAFLMGVDFQDCREVARLVGLKTFVNEFLAYEELSTLIRNRVNGIGPSLSIRSEIIATYALCGFANIGSIGIQLGGLTFMAPSRRVDLAKVAVRALIAGTVACFMTACVAGRLIIFVLFHHI</sequence>
<evidence type="ECO:0000259" key="10">
    <source>
        <dbReference type="Pfam" id="PF07670"/>
    </source>
</evidence>